<dbReference type="Pfam" id="PF12698">
    <property type="entry name" value="ABC2_membrane_3"/>
    <property type="match status" value="1"/>
</dbReference>
<evidence type="ECO:0000313" key="8">
    <source>
        <dbReference type="EMBL" id="MBJ8342426.1"/>
    </source>
</evidence>
<dbReference type="EMBL" id="JAEMNV010000011">
    <property type="protein sequence ID" value="MBJ8342426.1"/>
    <property type="molecule type" value="Genomic_DNA"/>
</dbReference>
<evidence type="ECO:0000256" key="2">
    <source>
        <dbReference type="ARBA" id="ARBA00022692"/>
    </source>
</evidence>
<dbReference type="PIRSF" id="PIRSF006648">
    <property type="entry name" value="DrrB"/>
    <property type="match status" value="1"/>
</dbReference>
<evidence type="ECO:0000256" key="3">
    <source>
        <dbReference type="ARBA" id="ARBA00022989"/>
    </source>
</evidence>
<reference evidence="8" key="1">
    <citation type="submission" date="2020-12" db="EMBL/GenBank/DDBJ databases">
        <title>Antrihabitans popcorni sp. nov. and Antrihabitans auranticaus sp. nov., isolated from a larva cave.</title>
        <authorList>
            <person name="Lee S.D."/>
            <person name="Kim I.S."/>
        </authorList>
    </citation>
    <scope>NUCLEOTIDE SEQUENCE</scope>
    <source>
        <strain evidence="8">YC3-6</strain>
    </source>
</reference>
<evidence type="ECO:0000313" key="9">
    <source>
        <dbReference type="Proteomes" id="UP000655868"/>
    </source>
</evidence>
<evidence type="ECO:0000256" key="1">
    <source>
        <dbReference type="ARBA" id="ARBA00004141"/>
    </source>
</evidence>
<feature type="transmembrane region" description="Helical" evidence="6">
    <location>
        <begin position="240"/>
        <end position="259"/>
    </location>
</feature>
<evidence type="ECO:0000259" key="7">
    <source>
        <dbReference type="PROSITE" id="PS51012"/>
    </source>
</evidence>
<dbReference type="InterPro" id="IPR047817">
    <property type="entry name" value="ABC2_TM_bact-type"/>
</dbReference>
<dbReference type="GO" id="GO:0043190">
    <property type="term" value="C:ATP-binding cassette (ABC) transporter complex"/>
    <property type="evidence" value="ECO:0007669"/>
    <property type="project" value="InterPro"/>
</dbReference>
<dbReference type="PANTHER" id="PTHR43229">
    <property type="entry name" value="NODULATION PROTEIN J"/>
    <property type="match status" value="1"/>
</dbReference>
<keyword evidence="5" id="KW-0046">Antibiotic resistance</keyword>
<keyword evidence="3 6" id="KW-1133">Transmembrane helix</keyword>
<proteinExistence type="predicted"/>
<feature type="domain" description="ABC transmembrane type-2" evidence="7">
    <location>
        <begin position="28"/>
        <end position="262"/>
    </location>
</feature>
<dbReference type="AlphaFoldDB" id="A0A934NW01"/>
<protein>
    <submittedName>
        <fullName evidence="8">ABC transporter permease</fullName>
    </submittedName>
</protein>
<feature type="transmembrane region" description="Helical" evidence="6">
    <location>
        <begin position="30"/>
        <end position="47"/>
    </location>
</feature>
<dbReference type="Proteomes" id="UP000655868">
    <property type="component" value="Unassembled WGS sequence"/>
</dbReference>
<evidence type="ECO:0000256" key="5">
    <source>
        <dbReference type="ARBA" id="ARBA00023251"/>
    </source>
</evidence>
<evidence type="ECO:0000256" key="4">
    <source>
        <dbReference type="ARBA" id="ARBA00023136"/>
    </source>
</evidence>
<sequence>MTSTRTAAVRAGIEGGWVDLRNSFTNAQDITYYLFIPIVSIAALVVMGDATFRDSGAALQTLALPSILGMSIVFSGISTAAMWLHLDRDDGTLLRARATPNGIAGYLVGKSLFITGSAAVTAVLVVVPGLILFDGFEASATAWVTLAAVFVFGMLATLPIGAVIGSLGDDPKKIDLIAFPILATIAISGIFYPITALPGWLQVIGQILPTYWIGLGMRSALLPDSMAAVEIGGSWRHLEMIGVLGVWTVIGLILAPILLRRMARRESGANLAARRLKVLQRVQ</sequence>
<dbReference type="InterPro" id="IPR051784">
    <property type="entry name" value="Nod_factor_ABC_transporter"/>
</dbReference>
<gene>
    <name evidence="8" type="ORF">JGU71_26390</name>
</gene>
<feature type="transmembrane region" description="Helical" evidence="6">
    <location>
        <begin position="176"/>
        <end position="194"/>
    </location>
</feature>
<dbReference type="RefSeq" id="WP_199707890.1">
    <property type="nucleotide sequence ID" value="NZ_JAEMNV010000011.1"/>
</dbReference>
<dbReference type="PANTHER" id="PTHR43229:SF6">
    <property type="entry name" value="ABC-TYPE MULTIDRUG TRANSPORT SYSTEM, PERMEASE COMPONENT"/>
    <property type="match status" value="1"/>
</dbReference>
<organism evidence="8 9">
    <name type="scientific">Antrihabitans stalagmiti</name>
    <dbReference type="NCBI Taxonomy" id="2799499"/>
    <lineage>
        <taxon>Bacteria</taxon>
        <taxon>Bacillati</taxon>
        <taxon>Actinomycetota</taxon>
        <taxon>Actinomycetes</taxon>
        <taxon>Mycobacteriales</taxon>
        <taxon>Nocardiaceae</taxon>
        <taxon>Antrihabitans</taxon>
    </lineage>
</organism>
<comment type="caution">
    <text evidence="8">The sequence shown here is derived from an EMBL/GenBank/DDBJ whole genome shotgun (WGS) entry which is preliminary data.</text>
</comment>
<comment type="subcellular location">
    <subcellularLocation>
        <location evidence="1">Membrane</location>
        <topology evidence="1">Multi-pass membrane protein</topology>
    </subcellularLocation>
</comment>
<feature type="transmembrane region" description="Helical" evidence="6">
    <location>
        <begin position="107"/>
        <end position="131"/>
    </location>
</feature>
<dbReference type="GO" id="GO:0046677">
    <property type="term" value="P:response to antibiotic"/>
    <property type="evidence" value="ECO:0007669"/>
    <property type="project" value="UniProtKB-KW"/>
</dbReference>
<keyword evidence="9" id="KW-1185">Reference proteome</keyword>
<dbReference type="InterPro" id="IPR000412">
    <property type="entry name" value="ABC_2_transport"/>
</dbReference>
<feature type="transmembrane region" description="Helical" evidence="6">
    <location>
        <begin position="67"/>
        <end position="86"/>
    </location>
</feature>
<keyword evidence="4 6" id="KW-0472">Membrane</keyword>
<name>A0A934NW01_9NOCA</name>
<keyword evidence="2 6" id="KW-0812">Transmembrane</keyword>
<dbReference type="GO" id="GO:0140359">
    <property type="term" value="F:ABC-type transporter activity"/>
    <property type="evidence" value="ECO:0007669"/>
    <property type="project" value="InterPro"/>
</dbReference>
<dbReference type="InterPro" id="IPR013525">
    <property type="entry name" value="ABC2_TM"/>
</dbReference>
<accession>A0A934NW01</accession>
<dbReference type="PROSITE" id="PS51012">
    <property type="entry name" value="ABC_TM2"/>
    <property type="match status" value="1"/>
</dbReference>
<evidence type="ECO:0000256" key="6">
    <source>
        <dbReference type="SAM" id="Phobius"/>
    </source>
</evidence>
<feature type="transmembrane region" description="Helical" evidence="6">
    <location>
        <begin position="143"/>
        <end position="164"/>
    </location>
</feature>